<dbReference type="NCBIfam" id="TIGR00786">
    <property type="entry name" value="dctM"/>
    <property type="match status" value="1"/>
</dbReference>
<dbReference type="KEGG" id="cnc:CNE_1c15340"/>
<feature type="transmembrane region" description="Helical" evidence="7">
    <location>
        <begin position="145"/>
        <end position="166"/>
    </location>
</feature>
<evidence type="ECO:0000256" key="2">
    <source>
        <dbReference type="ARBA" id="ARBA00022475"/>
    </source>
</evidence>
<keyword evidence="2" id="KW-1003">Cell membrane</keyword>
<dbReference type="Proteomes" id="UP000006798">
    <property type="component" value="Chromosome 1"/>
</dbReference>
<keyword evidence="7" id="KW-0813">Transport</keyword>
<dbReference type="GeneID" id="34310060"/>
<evidence type="ECO:0000313" key="9">
    <source>
        <dbReference type="EMBL" id="AEI76877.1"/>
    </source>
</evidence>
<dbReference type="InterPro" id="IPR004681">
    <property type="entry name" value="TRAP_DctM"/>
</dbReference>
<keyword evidence="3 7" id="KW-0997">Cell inner membrane</keyword>
<evidence type="ECO:0000259" key="8">
    <source>
        <dbReference type="Pfam" id="PF06808"/>
    </source>
</evidence>
<reference evidence="9 10" key="1">
    <citation type="journal article" date="2011" name="J. Bacteriol.">
        <title>Complete genome sequence of the type strain Cupriavidus necator N-1.</title>
        <authorList>
            <person name="Poehlein A."/>
            <person name="Kusian B."/>
            <person name="Friedrich B."/>
            <person name="Daniel R."/>
            <person name="Bowien B."/>
        </authorList>
    </citation>
    <scope>NUCLEOTIDE SEQUENCE [LARGE SCALE GENOMIC DNA]</scope>
    <source>
        <strain evidence="10">ATCC 43291 / DSM 13513 / CCUG 52238 / LMG 8453 / N-1</strain>
    </source>
</reference>
<dbReference type="HOGENOM" id="CLU_019824_4_0_4"/>
<dbReference type="GO" id="GO:0022857">
    <property type="term" value="F:transmembrane transporter activity"/>
    <property type="evidence" value="ECO:0007669"/>
    <property type="project" value="UniProtKB-UniRule"/>
</dbReference>
<dbReference type="RefSeq" id="WP_013956512.1">
    <property type="nucleotide sequence ID" value="NC_015726.1"/>
</dbReference>
<feature type="transmembrane region" description="Helical" evidence="7">
    <location>
        <begin position="282"/>
        <end position="307"/>
    </location>
</feature>
<comment type="similarity">
    <text evidence="7">Belongs to the TRAP transporter large permease family.</text>
</comment>
<feature type="transmembrane region" description="Helical" evidence="7">
    <location>
        <begin position="220"/>
        <end position="242"/>
    </location>
</feature>
<dbReference type="InterPro" id="IPR010656">
    <property type="entry name" value="DctM"/>
</dbReference>
<protein>
    <recommendedName>
        <fullName evidence="7">TRAP transporter large permease protein</fullName>
    </recommendedName>
</protein>
<dbReference type="GO" id="GO:0005886">
    <property type="term" value="C:plasma membrane"/>
    <property type="evidence" value="ECO:0007669"/>
    <property type="project" value="UniProtKB-SubCell"/>
</dbReference>
<feature type="transmembrane region" description="Helical" evidence="7">
    <location>
        <begin position="319"/>
        <end position="344"/>
    </location>
</feature>
<feature type="transmembrane region" description="Helical" evidence="7">
    <location>
        <begin position="172"/>
        <end position="199"/>
    </location>
</feature>
<dbReference type="AlphaFoldDB" id="G0EU70"/>
<organism evidence="9 10">
    <name type="scientific">Cupriavidus necator (strain ATCC 43291 / DSM 13513 / CCUG 52238 / LMG 8453 / N-1)</name>
    <name type="common">Ralstonia eutropha</name>
    <dbReference type="NCBI Taxonomy" id="1042878"/>
    <lineage>
        <taxon>Bacteria</taxon>
        <taxon>Pseudomonadati</taxon>
        <taxon>Pseudomonadota</taxon>
        <taxon>Betaproteobacteria</taxon>
        <taxon>Burkholderiales</taxon>
        <taxon>Burkholderiaceae</taxon>
        <taxon>Cupriavidus</taxon>
    </lineage>
</organism>
<evidence type="ECO:0000313" key="10">
    <source>
        <dbReference type="Proteomes" id="UP000006798"/>
    </source>
</evidence>
<dbReference type="PANTHER" id="PTHR33362">
    <property type="entry name" value="SIALIC ACID TRAP TRANSPORTER PERMEASE PROTEIN SIAT-RELATED"/>
    <property type="match status" value="1"/>
</dbReference>
<gene>
    <name evidence="9" type="ordered locus">CNE_1c15340</name>
</gene>
<feature type="transmembrane region" description="Helical" evidence="7">
    <location>
        <begin position="356"/>
        <end position="377"/>
    </location>
</feature>
<feature type="transmembrane region" description="Helical" evidence="7">
    <location>
        <begin position="248"/>
        <end position="270"/>
    </location>
</feature>
<feature type="transmembrane region" description="Helical" evidence="7">
    <location>
        <begin position="397"/>
        <end position="426"/>
    </location>
</feature>
<dbReference type="Pfam" id="PF06808">
    <property type="entry name" value="DctM"/>
    <property type="match status" value="1"/>
</dbReference>
<sequence length="475" mass="51164">MSTVVVALILLLVMIVFLAIGAWIPVAIAVTSWVGLVVFSDREALVSLANAWWSSSASYTLASLPLFVWMGEILFRTKLSEQMFNGLSPWLNWLPGRLMHVNILGCGIFGSVSGSSAATCATIAKSALPELTRRGYDERTTLGSLSCAGTLGILIPPSITMVVYAVSADVSIIRVFLAGFIPGLLLMLLFSGYIVAWALANPDKTPASEHFNWRARLASIRQLLPCMVLIAFITWVMVTGYATATEAAAYGVVASLGLAWAGGSLTRAAFWDSLMSATRLTAMIMFVLGATSFLSVTMSFTGIPRALAEWVAAMHLSPWALIAVLTVIYIVLGTALDGISMIALTTATVLPMVQAAGFDLVWFGIFIVLLVEIAEVTPPVGFNLFVLQSMTGKDSNYIARVSLPFFMMMVVAIAIITIWPVVVTWLPDIVMQQELTSSPSSAFGCRLTAERTRIPTALRDALRSHFGGFLLRRAA</sequence>
<comment type="subcellular location">
    <subcellularLocation>
        <location evidence="1 7">Cell inner membrane</location>
        <topology evidence="1 7">Multi-pass membrane protein</topology>
    </subcellularLocation>
</comment>
<keyword evidence="6 7" id="KW-0472">Membrane</keyword>
<comment type="function">
    <text evidence="7">Part of the tripartite ATP-independent periplasmic (TRAP) transport system.</text>
</comment>
<name>G0EU70_CUPNN</name>
<proteinExistence type="inferred from homology"/>
<feature type="domain" description="TRAP C4-dicarboxylate transport system permease DctM subunit" evidence="8">
    <location>
        <begin position="11"/>
        <end position="420"/>
    </location>
</feature>
<dbReference type="EMBL" id="CP002877">
    <property type="protein sequence ID" value="AEI76877.1"/>
    <property type="molecule type" value="Genomic_DNA"/>
</dbReference>
<feature type="transmembrane region" description="Helical" evidence="7">
    <location>
        <begin position="6"/>
        <end position="39"/>
    </location>
</feature>
<keyword evidence="4 7" id="KW-0812">Transmembrane</keyword>
<comment type="subunit">
    <text evidence="7">The complex comprises the extracytoplasmic solute receptor protein and the two transmembrane proteins.</text>
</comment>
<evidence type="ECO:0000256" key="4">
    <source>
        <dbReference type="ARBA" id="ARBA00022692"/>
    </source>
</evidence>
<evidence type="ECO:0000256" key="1">
    <source>
        <dbReference type="ARBA" id="ARBA00004429"/>
    </source>
</evidence>
<keyword evidence="5 7" id="KW-1133">Transmembrane helix</keyword>
<accession>G0EU70</accession>
<evidence type="ECO:0000256" key="5">
    <source>
        <dbReference type="ARBA" id="ARBA00022989"/>
    </source>
</evidence>
<evidence type="ECO:0000256" key="3">
    <source>
        <dbReference type="ARBA" id="ARBA00022519"/>
    </source>
</evidence>
<dbReference type="PANTHER" id="PTHR33362:SF5">
    <property type="entry name" value="C4-DICARBOXYLATE TRAP TRANSPORTER LARGE PERMEASE PROTEIN DCTM"/>
    <property type="match status" value="1"/>
</dbReference>
<evidence type="ECO:0000256" key="7">
    <source>
        <dbReference type="RuleBase" id="RU369079"/>
    </source>
</evidence>
<comment type="caution">
    <text evidence="7">Lacks conserved residue(s) required for the propagation of feature annotation.</text>
</comment>
<feature type="transmembrane region" description="Helical" evidence="7">
    <location>
        <begin position="51"/>
        <end position="70"/>
    </location>
</feature>
<evidence type="ECO:0000256" key="6">
    <source>
        <dbReference type="ARBA" id="ARBA00023136"/>
    </source>
</evidence>
<dbReference type="PIRSF" id="PIRSF006066">
    <property type="entry name" value="HI0050"/>
    <property type="match status" value="1"/>
</dbReference>